<comment type="caution">
    <text evidence="2">The sequence shown here is derived from an EMBL/GenBank/DDBJ whole genome shotgun (WGS) entry which is preliminary data.</text>
</comment>
<feature type="transmembrane region" description="Helical" evidence="1">
    <location>
        <begin position="56"/>
        <end position="74"/>
    </location>
</feature>
<keyword evidence="1" id="KW-1133">Transmembrane helix</keyword>
<name>A0AAN9W1Q4_9ORTH</name>
<evidence type="ECO:0000313" key="3">
    <source>
        <dbReference type="Proteomes" id="UP001378592"/>
    </source>
</evidence>
<dbReference type="EMBL" id="JAZDUA010000029">
    <property type="protein sequence ID" value="KAK7872122.1"/>
    <property type="molecule type" value="Genomic_DNA"/>
</dbReference>
<evidence type="ECO:0000256" key="1">
    <source>
        <dbReference type="SAM" id="Phobius"/>
    </source>
</evidence>
<sequence>MCENTQHETTAVSFCIKQMKCIIDIGARLELQGSVQVHNSIYRIVLQWTIRELKSIAFLVINLDLPIILTLVLSKWFSMCIKFYLTTHSDSFQLSHMQISFAPGLACCLIYRDT</sequence>
<proteinExistence type="predicted"/>
<reference evidence="2 3" key="1">
    <citation type="submission" date="2024-03" db="EMBL/GenBank/DDBJ databases">
        <title>The genome assembly and annotation of the cricket Gryllus longicercus Weissman &amp; Gray.</title>
        <authorList>
            <person name="Szrajer S."/>
            <person name="Gray D."/>
            <person name="Ylla G."/>
        </authorList>
    </citation>
    <scope>NUCLEOTIDE SEQUENCE [LARGE SCALE GENOMIC DNA]</scope>
    <source>
        <strain evidence="2">DAG 2021-001</strain>
        <tissue evidence="2">Whole body minus gut</tissue>
    </source>
</reference>
<dbReference type="AlphaFoldDB" id="A0AAN9W1Q4"/>
<dbReference type="Proteomes" id="UP001378592">
    <property type="component" value="Unassembled WGS sequence"/>
</dbReference>
<gene>
    <name evidence="2" type="ORF">R5R35_005198</name>
</gene>
<keyword evidence="1" id="KW-0472">Membrane</keyword>
<keyword evidence="1" id="KW-0812">Transmembrane</keyword>
<accession>A0AAN9W1Q4</accession>
<keyword evidence="3" id="KW-1185">Reference proteome</keyword>
<feature type="transmembrane region" description="Helical" evidence="1">
    <location>
        <begin position="94"/>
        <end position="111"/>
    </location>
</feature>
<organism evidence="2 3">
    <name type="scientific">Gryllus longicercus</name>
    <dbReference type="NCBI Taxonomy" id="2509291"/>
    <lineage>
        <taxon>Eukaryota</taxon>
        <taxon>Metazoa</taxon>
        <taxon>Ecdysozoa</taxon>
        <taxon>Arthropoda</taxon>
        <taxon>Hexapoda</taxon>
        <taxon>Insecta</taxon>
        <taxon>Pterygota</taxon>
        <taxon>Neoptera</taxon>
        <taxon>Polyneoptera</taxon>
        <taxon>Orthoptera</taxon>
        <taxon>Ensifera</taxon>
        <taxon>Gryllidea</taxon>
        <taxon>Grylloidea</taxon>
        <taxon>Gryllidae</taxon>
        <taxon>Gryllinae</taxon>
        <taxon>Gryllus</taxon>
    </lineage>
</organism>
<evidence type="ECO:0000313" key="2">
    <source>
        <dbReference type="EMBL" id="KAK7872122.1"/>
    </source>
</evidence>
<protein>
    <submittedName>
        <fullName evidence="2">Uncharacterized protein</fullName>
    </submittedName>
</protein>